<comment type="caution">
    <text evidence="1">The sequence shown here is derived from an EMBL/GenBank/DDBJ whole genome shotgun (WGS) entry which is preliminary data.</text>
</comment>
<accession>A0A445A320</accession>
<evidence type="ECO:0000313" key="2">
    <source>
        <dbReference type="Proteomes" id="UP000289738"/>
    </source>
</evidence>
<name>A0A445A320_ARAHY</name>
<dbReference type="EMBL" id="SDMP01000013">
    <property type="protein sequence ID" value="RYR20819.1"/>
    <property type="molecule type" value="Genomic_DNA"/>
</dbReference>
<keyword evidence="2" id="KW-1185">Reference proteome</keyword>
<dbReference type="PANTHER" id="PTHR47718">
    <property type="entry name" value="OS01G0519700 PROTEIN"/>
    <property type="match status" value="1"/>
</dbReference>
<evidence type="ECO:0008006" key="3">
    <source>
        <dbReference type="Google" id="ProtNLM"/>
    </source>
</evidence>
<proteinExistence type="predicted"/>
<evidence type="ECO:0000313" key="1">
    <source>
        <dbReference type="EMBL" id="RYR20819.1"/>
    </source>
</evidence>
<dbReference type="Proteomes" id="UP000289738">
    <property type="component" value="Chromosome B03"/>
</dbReference>
<reference evidence="1 2" key="1">
    <citation type="submission" date="2019-01" db="EMBL/GenBank/DDBJ databases">
        <title>Sequencing of cultivated peanut Arachis hypogaea provides insights into genome evolution and oil improvement.</title>
        <authorList>
            <person name="Chen X."/>
        </authorList>
    </citation>
    <scope>NUCLEOTIDE SEQUENCE [LARGE SCALE GENOMIC DNA]</scope>
    <source>
        <strain evidence="2">cv. Fuhuasheng</strain>
        <tissue evidence="1">Leaves</tissue>
    </source>
</reference>
<sequence>MIHVQIRARAIWIILLNPIKWMRYVVDKQFVAKVGMTFKRLEEAGKFCKDYSKLADFSTKIRNTTWKGDEIKTGINCPAKIYVHILKDIGLWIISKVILNYSHPCYLDQAEMLKQHRKLSMFVHRTIENTGEAEIRPSKMYQSFIVAVGGHRELSFIEKDMRNYITREVRNVFE</sequence>
<organism evidence="1 2">
    <name type="scientific">Arachis hypogaea</name>
    <name type="common">Peanut</name>
    <dbReference type="NCBI Taxonomy" id="3818"/>
    <lineage>
        <taxon>Eukaryota</taxon>
        <taxon>Viridiplantae</taxon>
        <taxon>Streptophyta</taxon>
        <taxon>Embryophyta</taxon>
        <taxon>Tracheophyta</taxon>
        <taxon>Spermatophyta</taxon>
        <taxon>Magnoliopsida</taxon>
        <taxon>eudicotyledons</taxon>
        <taxon>Gunneridae</taxon>
        <taxon>Pentapetalae</taxon>
        <taxon>rosids</taxon>
        <taxon>fabids</taxon>
        <taxon>Fabales</taxon>
        <taxon>Fabaceae</taxon>
        <taxon>Papilionoideae</taxon>
        <taxon>50 kb inversion clade</taxon>
        <taxon>dalbergioids sensu lato</taxon>
        <taxon>Dalbergieae</taxon>
        <taxon>Pterocarpus clade</taxon>
        <taxon>Arachis</taxon>
    </lineage>
</organism>
<gene>
    <name evidence="1" type="ORF">Ahy_B03g066057</name>
</gene>
<dbReference type="PANTHER" id="PTHR47718:SF13">
    <property type="entry name" value="OS09G0290500 PROTEIN"/>
    <property type="match status" value="1"/>
</dbReference>
<protein>
    <recommendedName>
        <fullName evidence="3">Protein FAR1-RELATED SEQUENCE</fullName>
    </recommendedName>
</protein>
<dbReference type="AlphaFoldDB" id="A0A445A320"/>